<feature type="domain" description="Protein kinase" evidence="2">
    <location>
        <begin position="1"/>
        <end position="268"/>
    </location>
</feature>
<feature type="region of interest" description="Disordered" evidence="1">
    <location>
        <begin position="328"/>
        <end position="375"/>
    </location>
</feature>
<dbReference type="GO" id="GO:0005524">
    <property type="term" value="F:ATP binding"/>
    <property type="evidence" value="ECO:0007669"/>
    <property type="project" value="InterPro"/>
</dbReference>
<comment type="caution">
    <text evidence="3">The sequence shown here is derived from an EMBL/GenBank/DDBJ whole genome shotgun (WGS) entry which is preliminary data.</text>
</comment>
<dbReference type="AlphaFoldDB" id="A0A2S9YRB3"/>
<protein>
    <submittedName>
        <fullName evidence="3">Tyrosine-protein kinase MasK</fullName>
        <ecNumber evidence="3">2.7.10.2</ecNumber>
    </submittedName>
</protein>
<organism evidence="3 4">
    <name type="scientific">Enhygromyxa salina</name>
    <dbReference type="NCBI Taxonomy" id="215803"/>
    <lineage>
        <taxon>Bacteria</taxon>
        <taxon>Pseudomonadati</taxon>
        <taxon>Myxococcota</taxon>
        <taxon>Polyangia</taxon>
        <taxon>Nannocystales</taxon>
        <taxon>Nannocystaceae</taxon>
        <taxon>Enhygromyxa</taxon>
    </lineage>
</organism>
<evidence type="ECO:0000256" key="1">
    <source>
        <dbReference type="SAM" id="MobiDB-lite"/>
    </source>
</evidence>
<dbReference type="InterPro" id="IPR000719">
    <property type="entry name" value="Prot_kinase_dom"/>
</dbReference>
<evidence type="ECO:0000313" key="3">
    <source>
        <dbReference type="EMBL" id="PRQ07602.1"/>
    </source>
</evidence>
<sequence length="830" mass="89149">MSDLYLALVNSAAGVNKVLVVKQPRASLLDDPEALAMFMDEARLASRLHHPNVVQTFEVGQEGPIPYITMEFLDGQPLHRALRRLGTGSEQPHELDPLSLGMRLRIIAEMLDGLHYAHELRDYDGAALNVIHRDVSPQNLFLTYDGQIKLVDFGIAKASDSVTRSEGSGLKGKLAYMSPQQAAGESLDRRADVFSAGVMLWELVSGRRLWAGCSEANVARSLVDHDLPELVLDDPTVPPEVLTICRRALAPEVDDRYASAEEFRHALERVMLDHGLDARTRMIGTRLAHAFASERIDVRARIDQALLGLVHGDGPAHWELSREYVRDPTGLTRGSDESEEHTSTPDEVTADYGPRPEPPPESALADPAAGQPIPASAWPRARTMLAAALGLAISGGALLSWQWSSAEPSPASTRSERPLAQPGLAPHPTPASVDCDAANKPRVNLSGEIDADATLRCDRDYVLRFNTRVVAGATLTIEAGTTILGERETTGALIIEPGARLIAQGTPERPIVFTSSRPRAERQPGDWGGVLLLGRAPINLRDTDGRPMLGEVEGVTGVARYGGDDPEDDSGVLRYVRIEYPGVELAPGNEINGLTLAGVGRGTTIDHVEVLASSDDCFEFFGGTVDATHLVCVAPGDDGLDFDNGYQGRVQFVVVDDHARGLTRTGSTNAFEFDNDPNGSTAEPRTRPVIWNATLCGETNPQVPTHAILARRAAQPQLHGVLISGFDHAVGRRDPDTKLELRGVARADPSGGLSSLDPAEPWSRASDAAPGLPSCAGSLSASLLPASPIVPGPGFEGPPDDGFFDPRAAWLGAFASPDDDWTHPWVVWDI</sequence>
<dbReference type="SUPFAM" id="SSF56112">
    <property type="entry name" value="Protein kinase-like (PK-like)"/>
    <property type="match status" value="1"/>
</dbReference>
<dbReference type="Pfam" id="PF00069">
    <property type="entry name" value="Pkinase"/>
    <property type="match status" value="1"/>
</dbReference>
<evidence type="ECO:0000313" key="4">
    <source>
        <dbReference type="Proteomes" id="UP000238823"/>
    </source>
</evidence>
<dbReference type="PANTHER" id="PTHR41339">
    <property type="entry name" value="LIPL48"/>
    <property type="match status" value="1"/>
</dbReference>
<dbReference type="PANTHER" id="PTHR41339:SF1">
    <property type="entry name" value="SECRETED PROTEIN"/>
    <property type="match status" value="1"/>
</dbReference>
<dbReference type="Gene3D" id="1.10.510.10">
    <property type="entry name" value="Transferase(Phosphotransferase) domain 1"/>
    <property type="match status" value="1"/>
</dbReference>
<dbReference type="EC" id="2.7.10.2" evidence="3"/>
<dbReference type="Proteomes" id="UP000238823">
    <property type="component" value="Unassembled WGS sequence"/>
</dbReference>
<accession>A0A2S9YRB3</accession>
<dbReference type="InterPro" id="IPR008266">
    <property type="entry name" value="Tyr_kinase_AS"/>
</dbReference>
<feature type="region of interest" description="Disordered" evidence="1">
    <location>
        <begin position="406"/>
        <end position="430"/>
    </location>
</feature>
<gene>
    <name evidence="3" type="primary">masK_3</name>
    <name evidence="3" type="ORF">ENSA7_25920</name>
</gene>
<dbReference type="PROSITE" id="PS50011">
    <property type="entry name" value="PROTEIN_KINASE_DOM"/>
    <property type="match status" value="1"/>
</dbReference>
<proteinExistence type="predicted"/>
<dbReference type="PROSITE" id="PS00109">
    <property type="entry name" value="PROTEIN_KINASE_TYR"/>
    <property type="match status" value="1"/>
</dbReference>
<feature type="region of interest" description="Disordered" evidence="1">
    <location>
        <begin position="743"/>
        <end position="771"/>
    </location>
</feature>
<keyword evidence="3" id="KW-0418">Kinase</keyword>
<reference evidence="3 4" key="1">
    <citation type="submission" date="2018-03" db="EMBL/GenBank/DDBJ databases">
        <title>Draft Genome Sequences of the Obligatory Marine Myxobacteria Enhygromyxa salina SWB007.</title>
        <authorList>
            <person name="Poehlein A."/>
            <person name="Moghaddam J.A."/>
            <person name="Harms H."/>
            <person name="Alanjari M."/>
            <person name="Koenig G.M."/>
            <person name="Daniel R."/>
            <person name="Schaeberle T.F."/>
        </authorList>
    </citation>
    <scope>NUCLEOTIDE SEQUENCE [LARGE SCALE GENOMIC DNA]</scope>
    <source>
        <strain evidence="3 4">SWB007</strain>
    </source>
</reference>
<keyword evidence="3" id="KW-0808">Transferase</keyword>
<name>A0A2S9YRB3_9BACT</name>
<dbReference type="Gene3D" id="3.30.200.20">
    <property type="entry name" value="Phosphorylase Kinase, domain 1"/>
    <property type="match status" value="1"/>
</dbReference>
<dbReference type="EMBL" id="PVNL01000051">
    <property type="protein sequence ID" value="PRQ07602.1"/>
    <property type="molecule type" value="Genomic_DNA"/>
</dbReference>
<dbReference type="CDD" id="cd14014">
    <property type="entry name" value="STKc_PknB_like"/>
    <property type="match status" value="1"/>
</dbReference>
<dbReference type="GO" id="GO:0004715">
    <property type="term" value="F:non-membrane spanning protein tyrosine kinase activity"/>
    <property type="evidence" value="ECO:0007669"/>
    <property type="project" value="UniProtKB-EC"/>
</dbReference>
<dbReference type="InterPro" id="IPR011009">
    <property type="entry name" value="Kinase-like_dom_sf"/>
</dbReference>
<evidence type="ECO:0000259" key="2">
    <source>
        <dbReference type="PROSITE" id="PS50011"/>
    </source>
</evidence>
<feature type="compositionally biased region" description="Basic and acidic residues" evidence="1">
    <location>
        <begin position="334"/>
        <end position="344"/>
    </location>
</feature>